<dbReference type="AlphaFoldDB" id="A0A0K2H3Q8"/>
<evidence type="ECO:0000313" key="2">
    <source>
        <dbReference type="Proteomes" id="UP000058446"/>
    </source>
</evidence>
<protein>
    <submittedName>
        <fullName evidence="1">Uncharacterized protein</fullName>
    </submittedName>
</protein>
<dbReference type="Proteomes" id="UP000058446">
    <property type="component" value="Chromosome"/>
</dbReference>
<dbReference type="SUPFAM" id="SSF55729">
    <property type="entry name" value="Acyl-CoA N-acyltransferases (Nat)"/>
    <property type="match status" value="1"/>
</dbReference>
<dbReference type="PATRIC" id="fig|1408189.4.peg.1631"/>
<dbReference type="STRING" id="1408189.CLAC_08135"/>
<proteinExistence type="predicted"/>
<dbReference type="InterPro" id="IPR016181">
    <property type="entry name" value="Acyl_CoA_acyltransferase"/>
</dbReference>
<dbReference type="EMBL" id="CP006841">
    <property type="protein sequence ID" value="ALA68583.1"/>
    <property type="molecule type" value="Genomic_DNA"/>
</dbReference>
<accession>A0A0K2H3Q8</accession>
<dbReference type="Gene3D" id="3.40.630.30">
    <property type="match status" value="1"/>
</dbReference>
<name>A0A0K2H3Q8_9CORY</name>
<organism evidence="1 2">
    <name type="scientific">Corynebacterium lactis RW2-5</name>
    <dbReference type="NCBI Taxonomy" id="1408189"/>
    <lineage>
        <taxon>Bacteria</taxon>
        <taxon>Bacillati</taxon>
        <taxon>Actinomycetota</taxon>
        <taxon>Actinomycetes</taxon>
        <taxon>Mycobacteriales</taxon>
        <taxon>Corynebacteriaceae</taxon>
        <taxon>Corynebacterium</taxon>
    </lineage>
</organism>
<dbReference type="KEGG" id="clw:CLAC_08135"/>
<gene>
    <name evidence="1" type="ORF">CLAC_08135</name>
</gene>
<evidence type="ECO:0000313" key="1">
    <source>
        <dbReference type="EMBL" id="ALA68583.1"/>
    </source>
</evidence>
<keyword evidence="2" id="KW-1185">Reference proteome</keyword>
<reference evidence="1 2" key="1">
    <citation type="submission" date="2013-10" db="EMBL/GenBank/DDBJ databases">
        <title>Complete genome sequence of Corynebacterium lactis DSM 45799(T), isolated from raw cow milk.</title>
        <authorList>
            <person name="Ruckert C."/>
            <person name="Albersmeier A."/>
            <person name="Lipski A."/>
            <person name="Kalinowski J."/>
        </authorList>
    </citation>
    <scope>NUCLEOTIDE SEQUENCE [LARGE SCALE GENOMIC DNA]</scope>
    <source>
        <strain evidence="1 2">RW2-5</strain>
    </source>
</reference>
<sequence>MLFDELDDIARHRGSHELVSLVDNKNFASMSLHRKSGFRAFS</sequence>